<name>A0A0W8FYI8_9ZZZZ</name>
<dbReference type="AlphaFoldDB" id="A0A0W8FYI8"/>
<dbReference type="PANTHER" id="PTHR33653">
    <property type="entry name" value="RIBONUCLEASE VAPC2"/>
    <property type="match status" value="1"/>
</dbReference>
<dbReference type="SUPFAM" id="SSF88723">
    <property type="entry name" value="PIN domain-like"/>
    <property type="match status" value="1"/>
</dbReference>
<dbReference type="EMBL" id="LNQE01000590">
    <property type="protein sequence ID" value="KUG25842.1"/>
    <property type="molecule type" value="Genomic_DNA"/>
</dbReference>
<accession>A0A0W8FYI8</accession>
<reference evidence="8" key="1">
    <citation type="journal article" date="2015" name="Proc. Natl. Acad. Sci. U.S.A.">
        <title>Networks of energetic and metabolic interactions define dynamics in microbial communities.</title>
        <authorList>
            <person name="Embree M."/>
            <person name="Liu J.K."/>
            <person name="Al-Bassam M.M."/>
            <person name="Zengler K."/>
        </authorList>
    </citation>
    <scope>NUCLEOTIDE SEQUENCE</scope>
</reference>
<proteinExistence type="inferred from homology"/>
<keyword evidence="4" id="KW-0378">Hydrolase</keyword>
<evidence type="ECO:0000256" key="2">
    <source>
        <dbReference type="ARBA" id="ARBA00022722"/>
    </source>
</evidence>
<evidence type="ECO:0000256" key="3">
    <source>
        <dbReference type="ARBA" id="ARBA00022723"/>
    </source>
</evidence>
<evidence type="ECO:0000256" key="1">
    <source>
        <dbReference type="ARBA" id="ARBA00001946"/>
    </source>
</evidence>
<gene>
    <name evidence="8" type="ORF">ASZ90_004325</name>
</gene>
<protein>
    <submittedName>
        <fullName evidence="8">Vapc toxin protein</fullName>
    </submittedName>
</protein>
<keyword evidence="3" id="KW-0479">Metal-binding</keyword>
<dbReference type="CDD" id="cd09881">
    <property type="entry name" value="PIN_VapC4-5_FitB-like"/>
    <property type="match status" value="1"/>
</dbReference>
<sequence>MNICIYLIKGNDDRLIKKFVKHSPIDFAIASITVSELWYGCYKSIKKEENIAALTEFLQPFEIINFDEHAAETYGSIRNQLEKNGTIIGAMDMLIASIALSNNLILLTNNEKEFKQVPKLKIENWAK</sequence>
<keyword evidence="2" id="KW-0540">Nuclease</keyword>
<dbReference type="Gene3D" id="3.40.50.1010">
    <property type="entry name" value="5'-nuclease"/>
    <property type="match status" value="1"/>
</dbReference>
<evidence type="ECO:0000256" key="4">
    <source>
        <dbReference type="ARBA" id="ARBA00022801"/>
    </source>
</evidence>
<comment type="cofactor">
    <cofactor evidence="1">
        <name>Mg(2+)</name>
        <dbReference type="ChEBI" id="CHEBI:18420"/>
    </cofactor>
</comment>
<evidence type="ECO:0000313" key="8">
    <source>
        <dbReference type="EMBL" id="KUG25842.1"/>
    </source>
</evidence>
<comment type="caution">
    <text evidence="8">The sequence shown here is derived from an EMBL/GenBank/DDBJ whole genome shotgun (WGS) entry which is preliminary data.</text>
</comment>
<keyword evidence="5" id="KW-0460">Magnesium</keyword>
<organism evidence="8">
    <name type="scientific">hydrocarbon metagenome</name>
    <dbReference type="NCBI Taxonomy" id="938273"/>
    <lineage>
        <taxon>unclassified sequences</taxon>
        <taxon>metagenomes</taxon>
        <taxon>ecological metagenomes</taxon>
    </lineage>
</organism>
<dbReference type="InterPro" id="IPR002716">
    <property type="entry name" value="PIN_dom"/>
</dbReference>
<feature type="domain" description="PIN" evidence="7">
    <location>
        <begin position="2"/>
        <end position="119"/>
    </location>
</feature>
<dbReference type="GO" id="GO:0016787">
    <property type="term" value="F:hydrolase activity"/>
    <property type="evidence" value="ECO:0007669"/>
    <property type="project" value="UniProtKB-KW"/>
</dbReference>
<dbReference type="GO" id="GO:0004518">
    <property type="term" value="F:nuclease activity"/>
    <property type="evidence" value="ECO:0007669"/>
    <property type="project" value="UniProtKB-KW"/>
</dbReference>
<evidence type="ECO:0000259" key="7">
    <source>
        <dbReference type="Pfam" id="PF01850"/>
    </source>
</evidence>
<comment type="similarity">
    <text evidence="6">Belongs to the PINc/VapC protein family.</text>
</comment>
<dbReference type="GO" id="GO:0046872">
    <property type="term" value="F:metal ion binding"/>
    <property type="evidence" value="ECO:0007669"/>
    <property type="project" value="UniProtKB-KW"/>
</dbReference>
<evidence type="ECO:0000256" key="5">
    <source>
        <dbReference type="ARBA" id="ARBA00022842"/>
    </source>
</evidence>
<evidence type="ECO:0000256" key="6">
    <source>
        <dbReference type="ARBA" id="ARBA00038093"/>
    </source>
</evidence>
<dbReference type="InterPro" id="IPR050556">
    <property type="entry name" value="Type_II_TA_system_RNase"/>
</dbReference>
<dbReference type="Pfam" id="PF01850">
    <property type="entry name" value="PIN"/>
    <property type="match status" value="1"/>
</dbReference>
<dbReference type="InterPro" id="IPR029060">
    <property type="entry name" value="PIN-like_dom_sf"/>
</dbReference>
<dbReference type="PANTHER" id="PTHR33653:SF1">
    <property type="entry name" value="RIBONUCLEASE VAPC2"/>
    <property type="match status" value="1"/>
</dbReference>